<name>A0A8S4PV57_OWEFU</name>
<comment type="caution">
    <text evidence="3">The sequence shown here is derived from an EMBL/GenBank/DDBJ whole genome shotgun (WGS) entry which is preliminary data.</text>
</comment>
<feature type="transmembrane region" description="Helical" evidence="2">
    <location>
        <begin position="12"/>
        <end position="38"/>
    </location>
</feature>
<feature type="compositionally biased region" description="Polar residues" evidence="1">
    <location>
        <begin position="530"/>
        <end position="543"/>
    </location>
</feature>
<sequence length="650" mass="73063">MADVELPYFNYVVTGFVVLTCIALALTLAGICVFFYIVCKRKYPYNKAYKVSKKTLQDTSKYFHDYDTISSNASKAGKTSMNGSQPKKQHKQRSKSNYDRVRKGKELYWVPRRSLYVQNGRVSQTSRSSTTPSRSSRGRNVREVVSARSKQQNPHEYSTDIEAPIQSKNGTNNSPRVSKQVAYVEREKLNNPQRNDQTPIVLPISVEVNKSSGNSSYHQRDTSNDERPLPTTEADRVSNEPIYDNRQRSMSSLDDQEKSVIGAVNDAIRNENGYAIYDNGSLKYPESLQSTSAFTTENHSVSVQEETATVVHRPKNSLSKVIARPNESIRYGSDDYSIIQKGKRGNVSRKVSDSEIYNIRKDKEKDLAMSPTAGLRISNTSTTTIEESKPNYPKVTFKVSDIVDENQYDEVAKMEPGTQVRVTELQRVTEQLRVTEVQKHDDEQLAVQEEQNVTGETDVLNNAERISLHVEPTSIPDGAINAGMGTIDNSESSEKSATESADQASTKEASNNVIKQERQRSLENTKDQKISNGFDNGENSQRPKQVRWEETEGDASILSGETFESTGDMIMGLHRQNENNGSWKTEDRSSFFSDDFTTDDEAYSILEPILSRKSVQQDPSMSESIILDGHPKHTSVPPKIIREGMSAMHY</sequence>
<evidence type="ECO:0000313" key="4">
    <source>
        <dbReference type="Proteomes" id="UP000749559"/>
    </source>
</evidence>
<organism evidence="3 4">
    <name type="scientific">Owenia fusiformis</name>
    <name type="common">Polychaete worm</name>
    <dbReference type="NCBI Taxonomy" id="6347"/>
    <lineage>
        <taxon>Eukaryota</taxon>
        <taxon>Metazoa</taxon>
        <taxon>Spiralia</taxon>
        <taxon>Lophotrochozoa</taxon>
        <taxon>Annelida</taxon>
        <taxon>Polychaeta</taxon>
        <taxon>Sedentaria</taxon>
        <taxon>Canalipalpata</taxon>
        <taxon>Sabellida</taxon>
        <taxon>Oweniida</taxon>
        <taxon>Oweniidae</taxon>
        <taxon>Owenia</taxon>
    </lineage>
</organism>
<feature type="compositionally biased region" description="Basic and acidic residues" evidence="1">
    <location>
        <begin position="218"/>
        <end position="247"/>
    </location>
</feature>
<feature type="compositionally biased region" description="Basic and acidic residues" evidence="1">
    <location>
        <begin position="515"/>
        <end position="529"/>
    </location>
</feature>
<evidence type="ECO:0000256" key="2">
    <source>
        <dbReference type="SAM" id="Phobius"/>
    </source>
</evidence>
<feature type="compositionally biased region" description="Polar residues" evidence="1">
    <location>
        <begin position="166"/>
        <end position="177"/>
    </location>
</feature>
<keyword evidence="2" id="KW-1133">Transmembrane helix</keyword>
<feature type="compositionally biased region" description="Polar residues" evidence="1">
    <location>
        <begin position="73"/>
        <end position="86"/>
    </location>
</feature>
<dbReference type="Proteomes" id="UP000749559">
    <property type="component" value="Unassembled WGS sequence"/>
</dbReference>
<feature type="region of interest" description="Disordered" evidence="1">
    <location>
        <begin position="473"/>
        <end position="553"/>
    </location>
</feature>
<gene>
    <name evidence="3" type="ORF">OFUS_LOCUS21689</name>
</gene>
<reference evidence="3" key="1">
    <citation type="submission" date="2022-03" db="EMBL/GenBank/DDBJ databases">
        <authorList>
            <person name="Martin C."/>
        </authorList>
    </citation>
    <scope>NUCLEOTIDE SEQUENCE</scope>
</reference>
<keyword evidence="2" id="KW-0472">Membrane</keyword>
<keyword evidence="2" id="KW-0812">Transmembrane</keyword>
<feature type="region of interest" description="Disordered" evidence="1">
    <location>
        <begin position="73"/>
        <end position="99"/>
    </location>
</feature>
<accession>A0A8S4PV57</accession>
<proteinExistence type="predicted"/>
<keyword evidence="4" id="KW-1185">Reference proteome</keyword>
<protein>
    <submittedName>
        <fullName evidence="3">Uncharacterized protein</fullName>
    </submittedName>
</protein>
<dbReference type="AlphaFoldDB" id="A0A8S4PV57"/>
<dbReference type="EMBL" id="CAIIXF020000010">
    <property type="protein sequence ID" value="CAH1797403.1"/>
    <property type="molecule type" value="Genomic_DNA"/>
</dbReference>
<evidence type="ECO:0000313" key="3">
    <source>
        <dbReference type="EMBL" id="CAH1797403.1"/>
    </source>
</evidence>
<feature type="region of interest" description="Disordered" evidence="1">
    <location>
        <begin position="210"/>
        <end position="256"/>
    </location>
</feature>
<evidence type="ECO:0000256" key="1">
    <source>
        <dbReference type="SAM" id="MobiDB-lite"/>
    </source>
</evidence>
<feature type="region of interest" description="Disordered" evidence="1">
    <location>
        <begin position="119"/>
        <end position="178"/>
    </location>
</feature>
<feature type="compositionally biased region" description="Low complexity" evidence="1">
    <location>
        <begin position="123"/>
        <end position="135"/>
    </location>
</feature>
<feature type="compositionally biased region" description="Polar residues" evidence="1">
    <location>
        <begin position="502"/>
        <end position="514"/>
    </location>
</feature>